<proteinExistence type="predicted"/>
<dbReference type="Proteomes" id="UP000887561">
    <property type="component" value="Unplaced"/>
</dbReference>
<keyword evidence="7" id="KW-0325">Glycoprotein</keyword>
<dbReference type="Pfam" id="PF00028">
    <property type="entry name" value="Cadherin"/>
    <property type="match status" value="1"/>
</dbReference>
<keyword evidence="10" id="KW-1185">Reference proteome</keyword>
<evidence type="ECO:0000313" key="11">
    <source>
        <dbReference type="WBParaSite" id="scaffold5557_cov185.g9701"/>
    </source>
</evidence>
<dbReference type="AlphaFoldDB" id="A0A915MZJ8"/>
<dbReference type="GO" id="GO:0005886">
    <property type="term" value="C:plasma membrane"/>
    <property type="evidence" value="ECO:0007669"/>
    <property type="project" value="InterPro"/>
</dbReference>
<dbReference type="SUPFAM" id="SSF49313">
    <property type="entry name" value="Cadherin-like"/>
    <property type="match status" value="3"/>
</dbReference>
<protein>
    <submittedName>
        <fullName evidence="11">Cadherin domain-containing protein</fullName>
    </submittedName>
</protein>
<keyword evidence="2" id="KW-0812">Transmembrane</keyword>
<name>A0A915MZJ8_MELJA</name>
<dbReference type="PRINTS" id="PR00205">
    <property type="entry name" value="CADHERIN"/>
</dbReference>
<keyword evidence="4 8" id="KW-0106">Calcium</keyword>
<feature type="domain" description="Cadherin" evidence="9">
    <location>
        <begin position="451"/>
        <end position="525"/>
    </location>
</feature>
<comment type="subcellular location">
    <subcellularLocation>
        <location evidence="1">Membrane</location>
        <topology evidence="1">Single-pass membrane protein</topology>
    </subcellularLocation>
</comment>
<dbReference type="PANTHER" id="PTHR24028">
    <property type="entry name" value="CADHERIN-87A"/>
    <property type="match status" value="1"/>
</dbReference>
<evidence type="ECO:0000256" key="5">
    <source>
        <dbReference type="ARBA" id="ARBA00022989"/>
    </source>
</evidence>
<evidence type="ECO:0000256" key="4">
    <source>
        <dbReference type="ARBA" id="ARBA00022837"/>
    </source>
</evidence>
<dbReference type="SMART" id="SM00112">
    <property type="entry name" value="CA"/>
    <property type="match status" value="3"/>
</dbReference>
<dbReference type="Gene3D" id="2.60.40.60">
    <property type="entry name" value="Cadherins"/>
    <property type="match status" value="3"/>
</dbReference>
<evidence type="ECO:0000256" key="1">
    <source>
        <dbReference type="ARBA" id="ARBA00004167"/>
    </source>
</evidence>
<evidence type="ECO:0000256" key="6">
    <source>
        <dbReference type="ARBA" id="ARBA00023136"/>
    </source>
</evidence>
<evidence type="ECO:0000259" key="9">
    <source>
        <dbReference type="PROSITE" id="PS50268"/>
    </source>
</evidence>
<evidence type="ECO:0000256" key="8">
    <source>
        <dbReference type="PROSITE-ProRule" id="PRU00043"/>
    </source>
</evidence>
<evidence type="ECO:0000256" key="3">
    <source>
        <dbReference type="ARBA" id="ARBA00022737"/>
    </source>
</evidence>
<dbReference type="GO" id="GO:0005509">
    <property type="term" value="F:calcium ion binding"/>
    <property type="evidence" value="ECO:0007669"/>
    <property type="project" value="UniProtKB-UniRule"/>
</dbReference>
<keyword evidence="5" id="KW-1133">Transmembrane helix</keyword>
<dbReference type="InterPro" id="IPR002126">
    <property type="entry name" value="Cadherin-like_dom"/>
</dbReference>
<evidence type="ECO:0000256" key="2">
    <source>
        <dbReference type="ARBA" id="ARBA00022692"/>
    </source>
</evidence>
<accession>A0A915MZJ8</accession>
<dbReference type="PROSITE" id="PS50268">
    <property type="entry name" value="CADHERIN_2"/>
    <property type="match status" value="3"/>
</dbReference>
<dbReference type="InterPro" id="IPR020894">
    <property type="entry name" value="Cadherin_CS"/>
</dbReference>
<dbReference type="CDD" id="cd11304">
    <property type="entry name" value="Cadherin_repeat"/>
    <property type="match status" value="3"/>
</dbReference>
<evidence type="ECO:0000313" key="10">
    <source>
        <dbReference type="Proteomes" id="UP000887561"/>
    </source>
</evidence>
<dbReference type="PANTHER" id="PTHR24028:SF146">
    <property type="entry name" value="CADHERIN 96CB, ISOFORM D-RELATED"/>
    <property type="match status" value="1"/>
</dbReference>
<dbReference type="InterPro" id="IPR015919">
    <property type="entry name" value="Cadherin-like_sf"/>
</dbReference>
<feature type="domain" description="Cadherin" evidence="9">
    <location>
        <begin position="635"/>
        <end position="757"/>
    </location>
</feature>
<organism evidence="10 11">
    <name type="scientific">Meloidogyne javanica</name>
    <name type="common">Root-knot nematode worm</name>
    <dbReference type="NCBI Taxonomy" id="6303"/>
    <lineage>
        <taxon>Eukaryota</taxon>
        <taxon>Metazoa</taxon>
        <taxon>Ecdysozoa</taxon>
        <taxon>Nematoda</taxon>
        <taxon>Chromadorea</taxon>
        <taxon>Rhabditida</taxon>
        <taxon>Tylenchina</taxon>
        <taxon>Tylenchomorpha</taxon>
        <taxon>Tylenchoidea</taxon>
        <taxon>Meloidogynidae</taxon>
        <taxon>Meloidogyninae</taxon>
        <taxon>Meloidogyne</taxon>
        <taxon>Meloidogyne incognita group</taxon>
    </lineage>
</organism>
<feature type="domain" description="Cadherin" evidence="9">
    <location>
        <begin position="311"/>
        <end position="423"/>
    </location>
</feature>
<dbReference type="WBParaSite" id="scaffold5557_cov185.g9701">
    <property type="protein sequence ID" value="scaffold5557_cov185.g9701"/>
    <property type="gene ID" value="scaffold5557_cov185.g9701"/>
</dbReference>
<dbReference type="InterPro" id="IPR050174">
    <property type="entry name" value="Protocadherin/Cadherin-CA"/>
</dbReference>
<sequence>MDAQTMHCEILWPKVKSHVGYLPASASTGTFVRIGTSDQSLPLQILVEDKDLQPGTPSAVYQYVLSGYGAERFAVDHQGNLYLADATNLGILETAESDKTENTPFVLHKEMDTEPKRNSLPISIIIQLIDNNKEQMKQRNYYSEETHPLEEEIKQSIYIANVSALAIGERAIAQIKAREEGDGNVIYRIIDVSDGAFSSFRYDEISNELRAVGPLLPGHKYKVVIEARDSDGLVGHAVVLVQALPSFPTNSQLANNNQLISSSQLINQQANLNKIPTSEELLASLNSLSQGRQIPVEGQQQSLTSQKHSNLEQFISVDLSELTPIGTFVTALGGGGITSNNQLEQPERQSSKYFRLIGDGEEGKFILEPENGILFTGANLDREKDKIHRLRIETRSRIPVDHLLYVTNVKVNVLDANDNAPHFVDPQPLIVRTRLDELSPFSFPQTTNLLLGRINVADADEGENARISLKVLPPLDRLFIVNDEGEIRINGPLTAAHLGEHHLTLMAIDHGQQPLEARAVVSVRIDGRVGSNVHETLINGGERGEITTKPLNLLLPFTTSESPKIFNNENINSRHLSNSKQISDESAALERNYERQLFGVLSRVGMAKEKKIEDSPQLQIEDKKEESTRLAPIFASAALKIFVEENEEQLELATLSANYPDEGPGPINYVLLAGDQSLFSINASNGIITLLKALDAESTNIPSQPPIYHLKVGTIEAVELQYLENGQKINLVTDTGLAHFCDIQINVVDINDWIPNFEQVMNEELIQ</sequence>
<evidence type="ECO:0000256" key="7">
    <source>
        <dbReference type="ARBA" id="ARBA00023180"/>
    </source>
</evidence>
<keyword evidence="6" id="KW-0472">Membrane</keyword>
<keyword evidence="3" id="KW-0677">Repeat</keyword>
<dbReference type="GO" id="GO:0007156">
    <property type="term" value="P:homophilic cell adhesion via plasma membrane adhesion molecules"/>
    <property type="evidence" value="ECO:0007669"/>
    <property type="project" value="InterPro"/>
</dbReference>
<dbReference type="PROSITE" id="PS00232">
    <property type="entry name" value="CADHERIN_1"/>
    <property type="match status" value="1"/>
</dbReference>
<reference evidence="11" key="1">
    <citation type="submission" date="2022-11" db="UniProtKB">
        <authorList>
            <consortium name="WormBaseParasite"/>
        </authorList>
    </citation>
    <scope>IDENTIFICATION</scope>
</reference>